<comment type="caution">
    <text evidence="1">The sequence shown here is derived from an EMBL/GenBank/DDBJ whole genome shotgun (WGS) entry which is preliminary data.</text>
</comment>
<name>A0A2N5ITH8_9BIFI</name>
<dbReference type="AlphaFoldDB" id="A0A2N5ITH8"/>
<evidence type="ECO:0000313" key="2">
    <source>
        <dbReference type="Proteomes" id="UP000234855"/>
    </source>
</evidence>
<sequence length="322" mass="36437">MNTYVNDDVPLSSISMRDSLDNRRRETLNRCIEEANRIGCNLLFGMTTALILYGVPLPADCDLDTSQLHTVFETKEKRLRANSTTLRPHVWKFLPQSHAVKINTRVYALDIFHVWAQMASHVSLQSLIVLGDSIISVMSRRRQCDMKQIYCELVRFTQSVTGFAGRPSCIRALSLIMPGSSSPKESEKRISLCVHGIPQPKLNYVVPNIMFDSGVAMTLDLAWPEYKVAVEYDGDQHRTDKMQWRRDREKRGKLVGRGWLIFTATAASLADDDARAEFAFHVGRALTLRGADFVFRLKALPLELLAPLPRKVDWTALESKVG</sequence>
<dbReference type="EMBL" id="NMWV01000008">
    <property type="protein sequence ID" value="PLS25272.1"/>
    <property type="molecule type" value="Genomic_DNA"/>
</dbReference>
<protein>
    <recommendedName>
        <fullName evidence="3">DUF559 domain-containing protein</fullName>
    </recommendedName>
</protein>
<accession>A0A2N5ITH8</accession>
<proteinExistence type="predicted"/>
<gene>
    <name evidence="1" type="ORF">Tam1G_0682</name>
</gene>
<dbReference type="InterPro" id="IPR011335">
    <property type="entry name" value="Restrct_endonuc-II-like"/>
</dbReference>
<dbReference type="Gene3D" id="3.40.960.10">
    <property type="entry name" value="VSR Endonuclease"/>
    <property type="match status" value="1"/>
</dbReference>
<evidence type="ECO:0000313" key="1">
    <source>
        <dbReference type="EMBL" id="PLS25272.1"/>
    </source>
</evidence>
<dbReference type="RefSeq" id="WP_242689678.1">
    <property type="nucleotide sequence ID" value="NZ_CP071591.1"/>
</dbReference>
<dbReference type="SUPFAM" id="SSF52980">
    <property type="entry name" value="Restriction endonuclease-like"/>
    <property type="match status" value="1"/>
</dbReference>
<organism evidence="1 2">
    <name type="scientific">Bifidobacterium imperatoris</name>
    <dbReference type="NCBI Taxonomy" id="2020965"/>
    <lineage>
        <taxon>Bacteria</taxon>
        <taxon>Bacillati</taxon>
        <taxon>Actinomycetota</taxon>
        <taxon>Actinomycetes</taxon>
        <taxon>Bifidobacteriales</taxon>
        <taxon>Bifidobacteriaceae</taxon>
        <taxon>Bifidobacterium</taxon>
    </lineage>
</organism>
<dbReference type="Proteomes" id="UP000234855">
    <property type="component" value="Unassembled WGS sequence"/>
</dbReference>
<evidence type="ECO:0008006" key="3">
    <source>
        <dbReference type="Google" id="ProtNLM"/>
    </source>
</evidence>
<reference evidence="1 2" key="1">
    <citation type="submission" date="2017-07" db="EMBL/GenBank/DDBJ databases">
        <title>Bifidobacterium novel species.</title>
        <authorList>
            <person name="Lugli G.A."/>
            <person name="Milani C."/>
            <person name="Duranti S."/>
            <person name="Mangifesta M."/>
        </authorList>
    </citation>
    <scope>NUCLEOTIDE SEQUENCE [LARGE SCALE GENOMIC DNA]</scope>
    <source>
        <strain evidence="1 2">45</strain>
    </source>
</reference>